<keyword evidence="10" id="KW-0408">Iron</keyword>
<accession>B3QXC1</accession>
<dbReference type="HOGENOM" id="CLU_049294_0_1_10"/>
<dbReference type="Pfam" id="PF02322">
    <property type="entry name" value="Cyt_bd_oxida_II"/>
    <property type="match status" value="1"/>
</dbReference>
<feature type="transmembrane region" description="Helical" evidence="12">
    <location>
        <begin position="277"/>
        <end position="302"/>
    </location>
</feature>
<sequence>MDLNTIWYLLIGVLLIGYAILDGFDLGVGALHLLAKDDNERRLLLNSIGPVWDGNEVWLITGGGALFAAFPHAYATAFSGFYLAFMLLLVSLISRAVSIEFRSKRESQAWRNFWDYSFSIGSVLSAILFGVAIGNMVAGIKIGSDMEYAGTFFDLLTPYTVLAGVFNLALFTMHGAIYLFVKTEGDLQERVKGWAMRAFFVFLALYVIVTAATLYMKPEMIANFSFGKIQPATGSAHELIQSNQVVISVFAWIIVILNGLAIANIPRTLVHGKELQAFLSSACTIAALVFLFAVGVFPNMITSSLDPAYSLTIYNAASSEKTLFTMLIMALIGMPLVLSYTISIYWVFRGKTTITKHGY</sequence>
<keyword evidence="8" id="KW-0249">Electron transport</keyword>
<dbReference type="Proteomes" id="UP000001208">
    <property type="component" value="Chromosome"/>
</dbReference>
<keyword evidence="3" id="KW-0813">Transport</keyword>
<feature type="transmembrane region" description="Helical" evidence="12">
    <location>
        <begin position="158"/>
        <end position="181"/>
    </location>
</feature>
<evidence type="ECO:0000256" key="8">
    <source>
        <dbReference type="ARBA" id="ARBA00022982"/>
    </source>
</evidence>
<feature type="transmembrane region" description="Helical" evidence="12">
    <location>
        <begin position="193"/>
        <end position="216"/>
    </location>
</feature>
<evidence type="ECO:0000313" key="13">
    <source>
        <dbReference type="EMBL" id="ACF13395.1"/>
    </source>
</evidence>
<evidence type="ECO:0000256" key="2">
    <source>
        <dbReference type="ARBA" id="ARBA00007543"/>
    </source>
</evidence>
<keyword evidence="4" id="KW-1003">Cell membrane</keyword>
<dbReference type="PANTHER" id="PTHR43141">
    <property type="entry name" value="CYTOCHROME BD2 SUBUNIT II"/>
    <property type="match status" value="1"/>
</dbReference>
<comment type="subcellular location">
    <subcellularLocation>
        <location evidence="1">Cell membrane</location>
        <topology evidence="1">Multi-pass membrane protein</topology>
    </subcellularLocation>
</comment>
<evidence type="ECO:0000256" key="3">
    <source>
        <dbReference type="ARBA" id="ARBA00022448"/>
    </source>
</evidence>
<evidence type="ECO:0000256" key="7">
    <source>
        <dbReference type="ARBA" id="ARBA00022723"/>
    </source>
</evidence>
<evidence type="ECO:0000256" key="12">
    <source>
        <dbReference type="SAM" id="Phobius"/>
    </source>
</evidence>
<dbReference type="GO" id="GO:0046872">
    <property type="term" value="F:metal ion binding"/>
    <property type="evidence" value="ECO:0007669"/>
    <property type="project" value="UniProtKB-KW"/>
</dbReference>
<organism evidence="13 14">
    <name type="scientific">Chloroherpeton thalassium (strain ATCC 35110 / GB-78)</name>
    <dbReference type="NCBI Taxonomy" id="517418"/>
    <lineage>
        <taxon>Bacteria</taxon>
        <taxon>Pseudomonadati</taxon>
        <taxon>Chlorobiota</taxon>
        <taxon>Chlorobiia</taxon>
        <taxon>Chlorobiales</taxon>
        <taxon>Chloroherpetonaceae</taxon>
        <taxon>Chloroherpeton</taxon>
    </lineage>
</organism>
<feature type="transmembrane region" description="Helical" evidence="12">
    <location>
        <begin position="81"/>
        <end position="101"/>
    </location>
</feature>
<dbReference type="GO" id="GO:0016682">
    <property type="term" value="F:oxidoreductase activity, acting on diphenols and related substances as donors, oxygen as acceptor"/>
    <property type="evidence" value="ECO:0007669"/>
    <property type="project" value="TreeGrafter"/>
</dbReference>
<dbReference type="OrthoDB" id="9776710at2"/>
<proteinExistence type="inferred from homology"/>
<feature type="transmembrane region" description="Helical" evidence="12">
    <location>
        <begin position="6"/>
        <end position="35"/>
    </location>
</feature>
<protein>
    <submittedName>
        <fullName evidence="13">Cytochrome d ubiquinol oxidase, subunit II</fullName>
        <ecNumber evidence="13">3.1.3.1</ecNumber>
    </submittedName>
</protein>
<evidence type="ECO:0000313" key="14">
    <source>
        <dbReference type="Proteomes" id="UP000001208"/>
    </source>
</evidence>
<keyword evidence="11 12" id="KW-0472">Membrane</keyword>
<comment type="similarity">
    <text evidence="2">Belongs to the cytochrome ubiquinol oxidase subunit 2 family.</text>
</comment>
<name>B3QXC1_CHLT3</name>
<dbReference type="NCBIfam" id="TIGR00203">
    <property type="entry name" value="cydB"/>
    <property type="match status" value="1"/>
</dbReference>
<evidence type="ECO:0000256" key="10">
    <source>
        <dbReference type="ARBA" id="ARBA00023004"/>
    </source>
</evidence>
<feature type="transmembrane region" description="Helical" evidence="12">
    <location>
        <begin position="245"/>
        <end position="265"/>
    </location>
</feature>
<gene>
    <name evidence="13" type="ordered locus">Ctha_0930</name>
</gene>
<dbReference type="PIRSF" id="PIRSF000267">
    <property type="entry name" value="Cyt_oxidse_sub2"/>
    <property type="match status" value="1"/>
</dbReference>
<keyword evidence="14" id="KW-1185">Reference proteome</keyword>
<keyword evidence="5" id="KW-0349">Heme</keyword>
<dbReference type="InterPro" id="IPR003317">
    <property type="entry name" value="Cyt-d_oxidase_su2"/>
</dbReference>
<evidence type="ECO:0000256" key="9">
    <source>
        <dbReference type="ARBA" id="ARBA00022989"/>
    </source>
</evidence>
<dbReference type="GO" id="GO:0004035">
    <property type="term" value="F:alkaline phosphatase activity"/>
    <property type="evidence" value="ECO:0007669"/>
    <property type="project" value="UniProtKB-EC"/>
</dbReference>
<dbReference type="EC" id="3.1.3.1" evidence="13"/>
<keyword evidence="9 12" id="KW-1133">Transmembrane helix</keyword>
<dbReference type="PANTHER" id="PTHR43141:SF5">
    <property type="entry name" value="CYTOCHROME BD-I UBIQUINOL OXIDASE SUBUNIT 2"/>
    <property type="match status" value="1"/>
</dbReference>
<evidence type="ECO:0000256" key="5">
    <source>
        <dbReference type="ARBA" id="ARBA00022617"/>
    </source>
</evidence>
<dbReference type="KEGG" id="cts:Ctha_0930"/>
<feature type="transmembrane region" description="Helical" evidence="12">
    <location>
        <begin position="113"/>
        <end position="138"/>
    </location>
</feature>
<evidence type="ECO:0000256" key="6">
    <source>
        <dbReference type="ARBA" id="ARBA00022692"/>
    </source>
</evidence>
<dbReference type="GO" id="GO:0005886">
    <property type="term" value="C:plasma membrane"/>
    <property type="evidence" value="ECO:0007669"/>
    <property type="project" value="UniProtKB-SubCell"/>
</dbReference>
<keyword evidence="6 12" id="KW-0812">Transmembrane</keyword>
<reference evidence="13 14" key="1">
    <citation type="submission" date="2008-06" db="EMBL/GenBank/DDBJ databases">
        <title>Complete sequence of Chloroherpeton thalassium ATCC 35110.</title>
        <authorList>
            <consortium name="US DOE Joint Genome Institute"/>
            <person name="Lucas S."/>
            <person name="Copeland A."/>
            <person name="Lapidus A."/>
            <person name="Glavina del Rio T."/>
            <person name="Dalin E."/>
            <person name="Tice H."/>
            <person name="Bruce D."/>
            <person name="Goodwin L."/>
            <person name="Pitluck S."/>
            <person name="Schmutz J."/>
            <person name="Larimer F."/>
            <person name="Land M."/>
            <person name="Hauser L."/>
            <person name="Kyrpides N."/>
            <person name="Mikhailova N."/>
            <person name="Liu Z."/>
            <person name="Li T."/>
            <person name="Zhao F."/>
            <person name="Overmann J."/>
            <person name="Bryant D.A."/>
            <person name="Richardson P."/>
        </authorList>
    </citation>
    <scope>NUCLEOTIDE SEQUENCE [LARGE SCALE GENOMIC DNA]</scope>
    <source>
        <strain evidence="14">ATCC 35110 / GB-78</strain>
    </source>
</reference>
<dbReference type="STRING" id="517418.Ctha_0930"/>
<dbReference type="GO" id="GO:0009055">
    <property type="term" value="F:electron transfer activity"/>
    <property type="evidence" value="ECO:0007669"/>
    <property type="project" value="TreeGrafter"/>
</dbReference>
<dbReference type="GO" id="GO:0019646">
    <property type="term" value="P:aerobic electron transport chain"/>
    <property type="evidence" value="ECO:0007669"/>
    <property type="project" value="TreeGrafter"/>
</dbReference>
<evidence type="ECO:0000256" key="11">
    <source>
        <dbReference type="ARBA" id="ARBA00023136"/>
    </source>
</evidence>
<dbReference type="GO" id="GO:0070069">
    <property type="term" value="C:cytochrome complex"/>
    <property type="evidence" value="ECO:0007669"/>
    <property type="project" value="TreeGrafter"/>
</dbReference>
<evidence type="ECO:0000256" key="4">
    <source>
        <dbReference type="ARBA" id="ARBA00022475"/>
    </source>
</evidence>
<keyword evidence="7" id="KW-0479">Metal-binding</keyword>
<evidence type="ECO:0000256" key="1">
    <source>
        <dbReference type="ARBA" id="ARBA00004651"/>
    </source>
</evidence>
<dbReference type="eggNOG" id="COG1294">
    <property type="taxonomic scope" value="Bacteria"/>
</dbReference>
<dbReference type="RefSeq" id="WP_012499479.1">
    <property type="nucleotide sequence ID" value="NC_011026.1"/>
</dbReference>
<keyword evidence="13" id="KW-0378">Hydrolase</keyword>
<feature type="transmembrane region" description="Helical" evidence="12">
    <location>
        <begin position="322"/>
        <end position="348"/>
    </location>
</feature>
<dbReference type="EMBL" id="CP001100">
    <property type="protein sequence ID" value="ACF13395.1"/>
    <property type="molecule type" value="Genomic_DNA"/>
</dbReference>
<dbReference type="AlphaFoldDB" id="B3QXC1"/>